<organism evidence="1">
    <name type="scientific">Cacopsylla melanoneura</name>
    <dbReference type="NCBI Taxonomy" id="428564"/>
    <lineage>
        <taxon>Eukaryota</taxon>
        <taxon>Metazoa</taxon>
        <taxon>Ecdysozoa</taxon>
        <taxon>Arthropoda</taxon>
        <taxon>Hexapoda</taxon>
        <taxon>Insecta</taxon>
        <taxon>Pterygota</taxon>
        <taxon>Neoptera</taxon>
        <taxon>Paraneoptera</taxon>
        <taxon>Hemiptera</taxon>
        <taxon>Sternorrhyncha</taxon>
        <taxon>Psylloidea</taxon>
        <taxon>Psyllidae</taxon>
        <taxon>Psyllinae</taxon>
        <taxon>Cacopsylla</taxon>
    </lineage>
</organism>
<dbReference type="EMBL" id="HBUF01425032">
    <property type="protein sequence ID" value="CAG6741303.1"/>
    <property type="molecule type" value="Transcribed_RNA"/>
</dbReference>
<reference evidence="1" key="1">
    <citation type="submission" date="2021-05" db="EMBL/GenBank/DDBJ databases">
        <authorList>
            <person name="Alioto T."/>
            <person name="Alioto T."/>
            <person name="Gomez Garrido J."/>
        </authorList>
    </citation>
    <scope>NUCLEOTIDE SEQUENCE</scope>
</reference>
<dbReference type="AlphaFoldDB" id="A0A8D8Z5H7"/>
<name>A0A8D8Z5H7_9HEMI</name>
<protein>
    <submittedName>
        <fullName evidence="1">Uncharacterized protein</fullName>
    </submittedName>
</protein>
<sequence length="135" mass="16541">MRYGRTFLARFRRTLTSELWGCAYDLPAYYFDFKRGFLKFELIEMGIDRIGFYLDHTFFFFFKYGRSQSFESLLFWANLHKEVSNDFLNVLSSSMKFFHHIRKHLFDDVFLHDDFQVFSIFLFSLLLMLNNKYHL</sequence>
<evidence type="ECO:0000313" key="1">
    <source>
        <dbReference type="EMBL" id="CAG6741303.1"/>
    </source>
</evidence>
<accession>A0A8D8Z5H7</accession>
<proteinExistence type="predicted"/>